<keyword evidence="6" id="KW-1185">Reference proteome</keyword>
<comment type="caution">
    <text evidence="5">The sequence shown here is derived from an EMBL/GenBank/DDBJ whole genome shotgun (WGS) entry which is preliminary data.</text>
</comment>
<dbReference type="EMBL" id="BTGU01000123">
    <property type="protein sequence ID" value="GMN62126.1"/>
    <property type="molecule type" value="Genomic_DNA"/>
</dbReference>
<evidence type="ECO:0000259" key="4">
    <source>
        <dbReference type="Pfam" id="PF00031"/>
    </source>
</evidence>
<protein>
    <recommendedName>
        <fullName evidence="3">Cysteine proteinase inhibitor</fullName>
    </recommendedName>
</protein>
<evidence type="ECO:0000313" key="5">
    <source>
        <dbReference type="EMBL" id="GMN62126.1"/>
    </source>
</evidence>
<reference evidence="5" key="1">
    <citation type="submission" date="2023-07" db="EMBL/GenBank/DDBJ databases">
        <title>draft genome sequence of fig (Ficus carica).</title>
        <authorList>
            <person name="Takahashi T."/>
            <person name="Nishimura K."/>
        </authorList>
    </citation>
    <scope>NUCLEOTIDE SEQUENCE</scope>
</reference>
<dbReference type="Pfam" id="PF00031">
    <property type="entry name" value="Cystatin"/>
    <property type="match status" value="1"/>
</dbReference>
<dbReference type="CDD" id="cd00042">
    <property type="entry name" value="CY"/>
    <property type="match status" value="1"/>
</dbReference>
<comment type="similarity">
    <text evidence="3">Belongs to the cystatin family. Phytocystatin subfamily.</text>
</comment>
<evidence type="ECO:0000256" key="3">
    <source>
        <dbReference type="RuleBase" id="RU362130"/>
    </source>
</evidence>
<dbReference type="SUPFAM" id="SSF54403">
    <property type="entry name" value="Cystatin/monellin"/>
    <property type="match status" value="1"/>
</dbReference>
<dbReference type="InterPro" id="IPR000010">
    <property type="entry name" value="Cystatin_dom"/>
</dbReference>
<dbReference type="AlphaFoldDB" id="A0AA88DUU5"/>
<keyword evidence="2 3" id="KW-0789">Thiol protease inhibitor</keyword>
<sequence>METIADSSHVVCDCGHSSESNILNCKSDSKQVCELFEKICSVEEKNPLAQGFEPDIVNCSKSSEQTGDPKAPIENIFVRTFKAGGLDWVGAAVSCKKSEKDVQVAARFAVEEYNKIEGHHLELKEVVEVKWRIATGTVYYLILECTNGCFFKAEVTLLPRDPPMLLLFRHLKDYAKGC</sequence>
<dbReference type="PANTHER" id="PTHR11413:SF103">
    <property type="entry name" value="CYSTEINE PROTEINASE INHIBITOR 12"/>
    <property type="match status" value="1"/>
</dbReference>
<dbReference type="GO" id="GO:0004869">
    <property type="term" value="F:cysteine-type endopeptidase inhibitor activity"/>
    <property type="evidence" value="ECO:0007669"/>
    <property type="project" value="UniProtKB-KW"/>
</dbReference>
<feature type="domain" description="Cystatin" evidence="4">
    <location>
        <begin position="92"/>
        <end position="155"/>
    </location>
</feature>
<dbReference type="InterPro" id="IPR046350">
    <property type="entry name" value="Cystatin_sf"/>
</dbReference>
<evidence type="ECO:0000256" key="2">
    <source>
        <dbReference type="ARBA" id="ARBA00022704"/>
    </source>
</evidence>
<keyword evidence="1 3" id="KW-0646">Protease inhibitor</keyword>
<evidence type="ECO:0000313" key="6">
    <source>
        <dbReference type="Proteomes" id="UP001187192"/>
    </source>
</evidence>
<dbReference type="PANTHER" id="PTHR11413">
    <property type="entry name" value="CYSTATIN FAMILY MEMBER"/>
    <property type="match status" value="1"/>
</dbReference>
<gene>
    <name evidence="5" type="ORF">TIFTF001_031197</name>
</gene>
<accession>A0AA88DUU5</accession>
<dbReference type="Gene3D" id="3.10.450.10">
    <property type="match status" value="1"/>
</dbReference>
<dbReference type="InterPro" id="IPR027214">
    <property type="entry name" value="Cystatin"/>
</dbReference>
<dbReference type="Proteomes" id="UP001187192">
    <property type="component" value="Unassembled WGS sequence"/>
</dbReference>
<name>A0AA88DUU5_FICCA</name>
<evidence type="ECO:0000256" key="1">
    <source>
        <dbReference type="ARBA" id="ARBA00022690"/>
    </source>
</evidence>
<organism evidence="5 6">
    <name type="scientific">Ficus carica</name>
    <name type="common">Common fig</name>
    <dbReference type="NCBI Taxonomy" id="3494"/>
    <lineage>
        <taxon>Eukaryota</taxon>
        <taxon>Viridiplantae</taxon>
        <taxon>Streptophyta</taxon>
        <taxon>Embryophyta</taxon>
        <taxon>Tracheophyta</taxon>
        <taxon>Spermatophyta</taxon>
        <taxon>Magnoliopsida</taxon>
        <taxon>eudicotyledons</taxon>
        <taxon>Gunneridae</taxon>
        <taxon>Pentapetalae</taxon>
        <taxon>rosids</taxon>
        <taxon>fabids</taxon>
        <taxon>Rosales</taxon>
        <taxon>Moraceae</taxon>
        <taxon>Ficeae</taxon>
        <taxon>Ficus</taxon>
    </lineage>
</organism>
<proteinExistence type="inferred from homology"/>